<protein>
    <submittedName>
        <fullName evidence="4">Uncharacterized protein</fullName>
    </submittedName>
</protein>
<dbReference type="OrthoDB" id="10044771at2759"/>
<evidence type="ECO:0000259" key="3">
    <source>
        <dbReference type="Pfam" id="PF22732"/>
    </source>
</evidence>
<dbReference type="Gene3D" id="2.30.30.140">
    <property type="match status" value="1"/>
</dbReference>
<keyword evidence="1" id="KW-0812">Transmembrane</keyword>
<reference evidence="4 5" key="1">
    <citation type="submission" date="2018-10" db="EMBL/GenBank/DDBJ databases">
        <authorList>
            <consortium name="Pathogen Informatics"/>
        </authorList>
    </citation>
    <scope>NUCLEOTIDE SEQUENCE [LARGE SCALE GENOMIC DNA]</scope>
</reference>
<evidence type="ECO:0000259" key="2">
    <source>
        <dbReference type="Pfam" id="PF05712"/>
    </source>
</evidence>
<dbReference type="STRING" id="53468.A0A0R3UP75"/>
<dbReference type="Pfam" id="PF22732">
    <property type="entry name" value="MSL3_chromo-like"/>
    <property type="match status" value="1"/>
</dbReference>
<keyword evidence="5" id="KW-1185">Reference proteome</keyword>
<dbReference type="Pfam" id="PF05712">
    <property type="entry name" value="MRG"/>
    <property type="match status" value="1"/>
</dbReference>
<proteinExistence type="predicted"/>
<accession>A0A0R3UP75</accession>
<evidence type="ECO:0000256" key="1">
    <source>
        <dbReference type="SAM" id="Phobius"/>
    </source>
</evidence>
<dbReference type="AlphaFoldDB" id="A0A0R3UP75"/>
<dbReference type="InterPro" id="IPR016197">
    <property type="entry name" value="Chromo-like_dom_sf"/>
</dbReference>
<dbReference type="InterPro" id="IPR038217">
    <property type="entry name" value="MRG_C_sf"/>
</dbReference>
<feature type="transmembrane region" description="Helical" evidence="1">
    <location>
        <begin position="316"/>
        <end position="340"/>
    </location>
</feature>
<organism evidence="4 5">
    <name type="scientific">Mesocestoides corti</name>
    <name type="common">Flatworm</name>
    <dbReference type="NCBI Taxonomy" id="53468"/>
    <lineage>
        <taxon>Eukaryota</taxon>
        <taxon>Metazoa</taxon>
        <taxon>Spiralia</taxon>
        <taxon>Lophotrochozoa</taxon>
        <taxon>Platyhelminthes</taxon>
        <taxon>Cestoda</taxon>
        <taxon>Eucestoda</taxon>
        <taxon>Cyclophyllidea</taxon>
        <taxon>Mesocestoididae</taxon>
        <taxon>Mesocestoides</taxon>
    </lineage>
</organism>
<dbReference type="InterPro" id="IPR026541">
    <property type="entry name" value="MRG_dom"/>
</dbReference>
<name>A0A0R3UP75_MESCO</name>
<gene>
    <name evidence="4" type="ORF">MCOS_LOCUS9640</name>
</gene>
<dbReference type="Proteomes" id="UP000267029">
    <property type="component" value="Unassembled WGS sequence"/>
</dbReference>
<keyword evidence="1" id="KW-1133">Transmembrane helix</keyword>
<feature type="domain" description="MRG" evidence="2">
    <location>
        <begin position="162"/>
        <end position="302"/>
    </location>
</feature>
<dbReference type="InterPro" id="IPR053820">
    <property type="entry name" value="MSL3_chromo-like"/>
</dbReference>
<dbReference type="SUPFAM" id="SSF54160">
    <property type="entry name" value="Chromo domain-like"/>
    <property type="match status" value="1"/>
</dbReference>
<feature type="domain" description="MSL3 chromodomain-like" evidence="3">
    <location>
        <begin position="2"/>
        <end position="38"/>
    </location>
</feature>
<evidence type="ECO:0000313" key="4">
    <source>
        <dbReference type="EMBL" id="VDD83637.1"/>
    </source>
</evidence>
<dbReference type="EMBL" id="UXSR01005789">
    <property type="protein sequence ID" value="VDD83637.1"/>
    <property type="molecule type" value="Genomic_DNA"/>
</dbReference>
<evidence type="ECO:0000313" key="5">
    <source>
        <dbReference type="Proteomes" id="UP000267029"/>
    </source>
</evidence>
<sequence>MYFVHFLGWKSRYDREVSEDFLLEDTQFTRKLKEKIDEIITNVNDKAERIKRIDTVLQHAAMAPEDVDWETLPGTWQNVGQTARTSTAIAPAVEQLPPSSDSYEEPEERDADAIAHSKFENLEAHLQFAPNVKLPDSLFSILEGHCRSHEIAQGSQTRRATPTPSWCSVLYLLQIYVNGFPYCMNANKPTGLNRTDINLFPPAVHRERFSKKAAGAYAKTDRSRRICAEFCSSVRILFDALLVEYLLYPNEDRKRAPFGKEGQVIPQGDPFTIIPLEEIQRNPSYPCLIYESVYILRLIGELGLCYTLPPLLLPPLLLLLLLLLLLSPLLPHLPLLICVAR</sequence>
<keyword evidence="1" id="KW-0472">Membrane</keyword>
<dbReference type="Gene3D" id="1.10.274.30">
    <property type="entry name" value="MRG domain"/>
    <property type="match status" value="1"/>
</dbReference>